<dbReference type="EMBL" id="LVEA01000001">
    <property type="protein sequence ID" value="KYL05253.1"/>
    <property type="molecule type" value="Genomic_DNA"/>
</dbReference>
<organism evidence="2 3">
    <name type="scientific">Fusobacterium necrophorum subsp. funduliforme</name>
    <dbReference type="NCBI Taxonomy" id="143387"/>
    <lineage>
        <taxon>Bacteria</taxon>
        <taxon>Fusobacteriati</taxon>
        <taxon>Fusobacteriota</taxon>
        <taxon>Fusobacteriia</taxon>
        <taxon>Fusobacteriales</taxon>
        <taxon>Fusobacteriaceae</taxon>
        <taxon>Fusobacterium</taxon>
    </lineage>
</organism>
<evidence type="ECO:0000313" key="3">
    <source>
        <dbReference type="Proteomes" id="UP000075816"/>
    </source>
</evidence>
<dbReference type="Gene3D" id="2.30.31.10">
    <property type="entry name" value="Transcriptional Coactivator Pc4, Chain A"/>
    <property type="match status" value="1"/>
</dbReference>
<reference evidence="2 3" key="1">
    <citation type="submission" date="2016-03" db="EMBL/GenBank/DDBJ databases">
        <title>Comparative genomics of human isolates of Fusobacterium necrophorum.</title>
        <authorList>
            <person name="Jensen A."/>
            <person name="Bank S."/>
            <person name="Andersen P.S."/>
            <person name="Kristensen L.H."/>
            <person name="Prag J."/>
        </authorList>
    </citation>
    <scope>NUCLEOTIDE SEQUENCE [LARGE SCALE GENOMIC DNA]</scope>
    <source>
        <strain evidence="2 3">LS_1264</strain>
    </source>
</reference>
<evidence type="ECO:0000256" key="1">
    <source>
        <dbReference type="ARBA" id="ARBA00022946"/>
    </source>
</evidence>
<name>A0A162J711_9FUSO</name>
<comment type="caution">
    <text evidence="2">The sequence shown here is derived from an EMBL/GenBank/DDBJ whole genome shotgun (WGS) entry which is preliminary data.</text>
</comment>
<dbReference type="AlphaFoldDB" id="A0A162J711"/>
<proteinExistence type="predicted"/>
<gene>
    <name evidence="2" type="ORF">A2J07_00530</name>
</gene>
<dbReference type="GO" id="GO:0003697">
    <property type="term" value="F:single-stranded DNA binding"/>
    <property type="evidence" value="ECO:0007669"/>
    <property type="project" value="InterPro"/>
</dbReference>
<dbReference type="RefSeq" id="WP_062680754.1">
    <property type="nucleotide sequence ID" value="NZ_LVEA01000001.1"/>
</dbReference>
<keyword evidence="1" id="KW-0809">Transit peptide</keyword>
<accession>A0A162J711</accession>
<dbReference type="InterPro" id="IPR013742">
    <property type="entry name" value="Whirly"/>
</dbReference>
<protein>
    <submittedName>
        <fullName evidence="2">Uncharacterized protein</fullName>
    </submittedName>
</protein>
<dbReference type="Pfam" id="PF08536">
    <property type="entry name" value="Whirly"/>
    <property type="match status" value="1"/>
</dbReference>
<sequence length="173" mass="19796">MSNNVYKQLMFQTLRAGKQGNGTLLQVSLTRNGSLMFHMAQQNGINQNGLPTFDHQNASKFSFSNIESASIVNFIENAMQGELKKISFMHRNARTPKDIVFESSIYNNMIQFKISVFHKLQQDQRVFNLYLSIDEMEVIKENLKSSYNVYQKANAILALMNILPMREGANGNY</sequence>
<dbReference type="GO" id="GO:0006355">
    <property type="term" value="P:regulation of DNA-templated transcription"/>
    <property type="evidence" value="ECO:0007669"/>
    <property type="project" value="InterPro"/>
</dbReference>
<dbReference type="InterPro" id="IPR009044">
    <property type="entry name" value="ssDNA-bd_transcriptional_reg"/>
</dbReference>
<dbReference type="Proteomes" id="UP000075816">
    <property type="component" value="Unassembled WGS sequence"/>
</dbReference>
<evidence type="ECO:0000313" key="2">
    <source>
        <dbReference type="EMBL" id="KYL05253.1"/>
    </source>
</evidence>
<dbReference type="GO" id="GO:0006952">
    <property type="term" value="P:defense response"/>
    <property type="evidence" value="ECO:0007669"/>
    <property type="project" value="InterPro"/>
</dbReference>